<accession>A0A5J4UNR7</accession>
<gene>
    <name evidence="1" type="ORF">EZS28_032404</name>
</gene>
<comment type="caution">
    <text evidence="1">The sequence shown here is derived from an EMBL/GenBank/DDBJ whole genome shotgun (WGS) entry which is preliminary data.</text>
</comment>
<dbReference type="EMBL" id="SNRW01013923">
    <property type="protein sequence ID" value="KAA6372068.1"/>
    <property type="molecule type" value="Genomic_DNA"/>
</dbReference>
<evidence type="ECO:0008006" key="3">
    <source>
        <dbReference type="Google" id="ProtNLM"/>
    </source>
</evidence>
<proteinExistence type="predicted"/>
<protein>
    <recommendedName>
        <fullName evidence="3">F-box domain-containing protein</fullName>
    </recommendedName>
</protein>
<dbReference type="AlphaFoldDB" id="A0A5J4UNR7"/>
<sequence>MNGASDYNVIGGLLGLGEFILLEIISEMILPQDVQQFLVICRKINKLLEHPRFKKIIQSIIKITPVFIIKEKKQGRLEGMKFVHSNKYDYCTIAFDPVICEGIVRFEVIFENTRFYRMCGIADASCSFDVNMGPSADE</sequence>
<reference evidence="1 2" key="1">
    <citation type="submission" date="2019-03" db="EMBL/GenBank/DDBJ databases">
        <title>Single cell metagenomics reveals metabolic interactions within the superorganism composed of flagellate Streblomastix strix and complex community of Bacteroidetes bacteria on its surface.</title>
        <authorList>
            <person name="Treitli S.C."/>
            <person name="Kolisko M."/>
            <person name="Husnik F."/>
            <person name="Keeling P."/>
            <person name="Hampl V."/>
        </authorList>
    </citation>
    <scope>NUCLEOTIDE SEQUENCE [LARGE SCALE GENOMIC DNA]</scope>
    <source>
        <strain evidence="1">ST1C</strain>
    </source>
</reference>
<dbReference type="Proteomes" id="UP000324800">
    <property type="component" value="Unassembled WGS sequence"/>
</dbReference>
<evidence type="ECO:0000313" key="2">
    <source>
        <dbReference type="Proteomes" id="UP000324800"/>
    </source>
</evidence>
<evidence type="ECO:0000313" key="1">
    <source>
        <dbReference type="EMBL" id="KAA6372068.1"/>
    </source>
</evidence>
<feature type="non-terminal residue" evidence="1">
    <location>
        <position position="138"/>
    </location>
</feature>
<name>A0A5J4UNR7_9EUKA</name>
<organism evidence="1 2">
    <name type="scientific">Streblomastix strix</name>
    <dbReference type="NCBI Taxonomy" id="222440"/>
    <lineage>
        <taxon>Eukaryota</taxon>
        <taxon>Metamonada</taxon>
        <taxon>Preaxostyla</taxon>
        <taxon>Oxymonadida</taxon>
        <taxon>Streblomastigidae</taxon>
        <taxon>Streblomastix</taxon>
    </lineage>
</organism>